<feature type="transmembrane region" description="Helical" evidence="2">
    <location>
        <begin position="179"/>
        <end position="198"/>
    </location>
</feature>
<evidence type="ECO:0000256" key="2">
    <source>
        <dbReference type="SAM" id="Phobius"/>
    </source>
</evidence>
<dbReference type="RefSeq" id="WP_089654072.1">
    <property type="nucleotide sequence ID" value="NZ_FNIZ01000019.1"/>
</dbReference>
<evidence type="ECO:0000313" key="4">
    <source>
        <dbReference type="Proteomes" id="UP000198860"/>
    </source>
</evidence>
<reference evidence="4" key="1">
    <citation type="submission" date="2016-10" db="EMBL/GenBank/DDBJ databases">
        <authorList>
            <person name="Varghese N."/>
            <person name="Submissions S."/>
        </authorList>
    </citation>
    <scope>NUCLEOTIDE SEQUENCE [LARGE SCALE GENOMIC DNA]</scope>
    <source>
        <strain evidence="4">CGMCC 1.3703</strain>
    </source>
</reference>
<keyword evidence="1" id="KW-1003">Cell membrane</keyword>
<dbReference type="Pfam" id="PF01944">
    <property type="entry name" value="SpoIIM"/>
    <property type="match status" value="1"/>
</dbReference>
<dbReference type="InterPro" id="IPR014196">
    <property type="entry name" value="SpoIIM"/>
</dbReference>
<evidence type="ECO:0000313" key="3">
    <source>
        <dbReference type="EMBL" id="SDP46215.1"/>
    </source>
</evidence>
<comment type="subcellular location">
    <subcellularLocation>
        <location evidence="1">Cell membrane</location>
        <topology evidence="1">Multi-pass membrane protein</topology>
    </subcellularLocation>
    <text evidence="1">Localizes to the sporulation septum and to the second division site within the mother cell. Before the start of engulfment localizes to the septal midpoint, then spreads throughout the septum prior to becoming enriched at the leading edge of the engulfing membrane, where it remains until the completion of membrane migration. Some remain partially trapped at the septum during engulfment and upon completion of engulfment become dispersed in the outer forespore membrane. Localization of the MPD complex to the septal membrane is dependent on SpoIIB.</text>
</comment>
<keyword evidence="1 2" id="KW-0812">Transmembrane</keyword>
<feature type="transmembrane region" description="Helical" evidence="2">
    <location>
        <begin position="138"/>
        <end position="158"/>
    </location>
</feature>
<keyword evidence="1 2" id="KW-0472">Membrane</keyword>
<organism evidence="3 4">
    <name type="scientific">Halobacillus aidingensis</name>
    <dbReference type="NCBI Taxonomy" id="240303"/>
    <lineage>
        <taxon>Bacteria</taxon>
        <taxon>Bacillati</taxon>
        <taxon>Bacillota</taxon>
        <taxon>Bacilli</taxon>
        <taxon>Bacillales</taxon>
        <taxon>Bacillaceae</taxon>
        <taxon>Halobacillus</taxon>
    </lineage>
</organism>
<dbReference type="EMBL" id="FNIZ01000019">
    <property type="protein sequence ID" value="SDP46215.1"/>
    <property type="molecule type" value="Genomic_DNA"/>
</dbReference>
<evidence type="ECO:0000256" key="1">
    <source>
        <dbReference type="PIRNR" id="PIRNR038973"/>
    </source>
</evidence>
<dbReference type="InterPro" id="IPR002798">
    <property type="entry name" value="SpoIIM-like"/>
</dbReference>
<comment type="function">
    <text evidence="1">Required for complete septum migration and engulfment of the forespore compartment during sporulation. Required for stabilizing and recruiting of SpoIIP to the septal membrane.</text>
</comment>
<comment type="subunit">
    <text evidence="1">Component of the MPD complex composed of SpoIIM, SpoIIP and SpoIID.</text>
</comment>
<keyword evidence="2" id="KW-1133">Transmembrane helix</keyword>
<dbReference type="NCBIfam" id="TIGR02831">
    <property type="entry name" value="spo_II_M"/>
    <property type="match status" value="1"/>
</dbReference>
<dbReference type="OrthoDB" id="2065033at2"/>
<dbReference type="PIRSF" id="PIRSF038973">
    <property type="entry name" value="SpoIIM"/>
    <property type="match status" value="1"/>
</dbReference>
<feature type="transmembrane region" description="Helical" evidence="2">
    <location>
        <begin position="20"/>
        <end position="43"/>
    </location>
</feature>
<dbReference type="AlphaFoldDB" id="A0A1H0SX64"/>
<name>A0A1H0SX64_HALAD</name>
<dbReference type="GO" id="GO:0005886">
    <property type="term" value="C:plasma membrane"/>
    <property type="evidence" value="ECO:0007669"/>
    <property type="project" value="UniProtKB-SubCell"/>
</dbReference>
<dbReference type="Proteomes" id="UP000198860">
    <property type="component" value="Unassembled WGS sequence"/>
</dbReference>
<keyword evidence="4" id="KW-1185">Reference proteome</keyword>
<protein>
    <recommendedName>
        <fullName evidence="1">Stage II sporulation protein M</fullName>
    </recommendedName>
</protein>
<dbReference type="STRING" id="240303.SAMN05421677_11959"/>
<proteinExistence type="predicted"/>
<feature type="transmembrane region" description="Helical" evidence="2">
    <location>
        <begin position="81"/>
        <end position="104"/>
    </location>
</feature>
<gene>
    <name evidence="3" type="ORF">SAMN05421677_11959</name>
</gene>
<sequence length="212" mass="24150">MQQGMRMVKNDVQTHMNIFVFIFVLFLMGMIFGAVIVNSMNFVQKQDLFFYLKQFFEQQTMIGGTGKATLWKDSVLYHLKYMLLLFLLGISVIGMPIITVLLFIKGLVIGFSVGFLVNQMGWYGLLISSVSIAPQNVIIIPVYLIAGSLALIFSLTLCKQLFIRRVHQPIMKGFLRYSALFGALIAILMVSSVVEVFLSNTFLEYVLKWIYK</sequence>
<feature type="transmembrane region" description="Helical" evidence="2">
    <location>
        <begin position="111"/>
        <end position="132"/>
    </location>
</feature>
<accession>A0A1H0SX64</accession>
<keyword evidence="1" id="KW-0749">Sporulation</keyword>
<dbReference type="GO" id="GO:0030435">
    <property type="term" value="P:sporulation resulting in formation of a cellular spore"/>
    <property type="evidence" value="ECO:0007669"/>
    <property type="project" value="UniProtKB-KW"/>
</dbReference>